<keyword evidence="4" id="KW-0720">Serine protease</keyword>
<reference evidence="7 8" key="1">
    <citation type="submission" date="2020-08" db="EMBL/GenBank/DDBJ databases">
        <title>Sequencing the genomes of 1000 actinobacteria strains.</title>
        <authorList>
            <person name="Klenk H.-P."/>
        </authorList>
    </citation>
    <scope>NUCLEOTIDE SEQUENCE [LARGE SCALE GENOMIC DNA]</scope>
    <source>
        <strain evidence="7 8">DSM 43023</strain>
    </source>
</reference>
<sequence length="665" mass="70913">MIYPPAERQPIVDRLHGHAVPDPYRWLEDPASAATGSWLAAQDGLWRDHADALAGRGGWHARVAELTGAGTVGPPVWRGERRFFLRCVAGQEHGVLYTAGPGRGEEALLDPVELDPSGLTTLDQWHPAPDGRLLAYQLSRSGDERSELYVMDVGTRQVVDGPIDRCRHAPVAWLPDGKAFFYVRSRQVRLHRLGTPAEEDGVICAADRSYGLGISHDGRWLTVSAAADGGNDLWLADLSVSSPERPALRVVQEGTGAVTAPAVGRDGRLYLLTTLGAPRGRLCVADPEHPEPEHWLDLVGPDPEAVIGDFAILDDAVLLVGWTRHAISEISVHDLAGGERRGRVPLPGLGSAGRLSTRPGGGHEVWFTYTDSVTPGGVHRYDARTGETSLWTAAPGAVEVPELSSRQLVYASADGTPVRMVVLARPGTGPRPTILYGYGGFGLSLTPAYSSYVLPWVEAGGVFVLAQLRGGGEEGEQWHRAGMLDRKQNVFDDFVAAAERLIADGVTTAAQLGACGESNGGLLVGAAVTQRPDLFAAAVCSAPLLDMVRYEHSGLGPSWRSEYGSASDPEQLGWLLGYSPYHRVRDGVDYPATLLTSFGGDSRVDPLHARKMCAALQHATSGARPVLLRHESGVGHGSRAVSRSVGLAADMLAFLAAHTGLQGPC</sequence>
<dbReference type="Gene3D" id="2.130.10.120">
    <property type="entry name" value="Prolyl oligopeptidase, N-terminal domain"/>
    <property type="match status" value="1"/>
</dbReference>
<dbReference type="GO" id="GO:0004252">
    <property type="term" value="F:serine-type endopeptidase activity"/>
    <property type="evidence" value="ECO:0007669"/>
    <property type="project" value="UniProtKB-EC"/>
</dbReference>
<proteinExistence type="inferred from homology"/>
<evidence type="ECO:0000256" key="2">
    <source>
        <dbReference type="ARBA" id="ARBA00022670"/>
    </source>
</evidence>
<dbReference type="PRINTS" id="PR00862">
    <property type="entry name" value="PROLIGOPTASE"/>
</dbReference>
<name>A0A7W7RQC7_9ACTN</name>
<dbReference type="RefSeq" id="WP_184751802.1">
    <property type="nucleotide sequence ID" value="NZ_BAABEK010000028.1"/>
</dbReference>
<keyword evidence="3 7" id="KW-0378">Hydrolase</keyword>
<accession>A0A7W7RQC7</accession>
<evidence type="ECO:0000259" key="5">
    <source>
        <dbReference type="Pfam" id="PF00326"/>
    </source>
</evidence>
<dbReference type="Gene3D" id="3.40.50.1820">
    <property type="entry name" value="alpha/beta hydrolase"/>
    <property type="match status" value="1"/>
</dbReference>
<dbReference type="Pfam" id="PF00326">
    <property type="entry name" value="Peptidase_S9"/>
    <property type="match status" value="1"/>
</dbReference>
<feature type="domain" description="Peptidase S9A N-terminal" evidence="6">
    <location>
        <begin position="4"/>
        <end position="392"/>
    </location>
</feature>
<dbReference type="PANTHER" id="PTHR42881:SF13">
    <property type="entry name" value="PROLYL ENDOPEPTIDASE"/>
    <property type="match status" value="1"/>
</dbReference>
<comment type="caution">
    <text evidence="7">The sequence shown here is derived from an EMBL/GenBank/DDBJ whole genome shotgun (WGS) entry which is preliminary data.</text>
</comment>
<evidence type="ECO:0000259" key="6">
    <source>
        <dbReference type="Pfam" id="PF02897"/>
    </source>
</evidence>
<dbReference type="InterPro" id="IPR002471">
    <property type="entry name" value="Pept_S9_AS"/>
</dbReference>
<dbReference type="SUPFAM" id="SSF53474">
    <property type="entry name" value="alpha/beta-Hydrolases"/>
    <property type="match status" value="1"/>
</dbReference>
<dbReference type="PANTHER" id="PTHR42881">
    <property type="entry name" value="PROLYL ENDOPEPTIDASE"/>
    <property type="match status" value="1"/>
</dbReference>
<dbReference type="Pfam" id="PF02897">
    <property type="entry name" value="Peptidase_S9_N"/>
    <property type="match status" value="1"/>
</dbReference>
<dbReference type="GO" id="GO:0005829">
    <property type="term" value="C:cytosol"/>
    <property type="evidence" value="ECO:0007669"/>
    <property type="project" value="TreeGrafter"/>
</dbReference>
<dbReference type="InterPro" id="IPR001375">
    <property type="entry name" value="Peptidase_S9_cat"/>
</dbReference>
<feature type="domain" description="Peptidase S9 prolyl oligopeptidase catalytic" evidence="5">
    <location>
        <begin position="450"/>
        <end position="660"/>
    </location>
</feature>
<keyword evidence="2" id="KW-0645">Protease</keyword>
<dbReference type="EC" id="3.4.21.26" evidence="7"/>
<dbReference type="SUPFAM" id="SSF50993">
    <property type="entry name" value="Peptidase/esterase 'gauge' domain"/>
    <property type="match status" value="1"/>
</dbReference>
<dbReference type="GO" id="GO:0006508">
    <property type="term" value="P:proteolysis"/>
    <property type="evidence" value="ECO:0007669"/>
    <property type="project" value="UniProtKB-KW"/>
</dbReference>
<dbReference type="EMBL" id="JACHJU010000001">
    <property type="protein sequence ID" value="MBB4935708.1"/>
    <property type="molecule type" value="Genomic_DNA"/>
</dbReference>
<dbReference type="InterPro" id="IPR029058">
    <property type="entry name" value="AB_hydrolase_fold"/>
</dbReference>
<dbReference type="GO" id="GO:0070012">
    <property type="term" value="F:oligopeptidase activity"/>
    <property type="evidence" value="ECO:0007669"/>
    <property type="project" value="TreeGrafter"/>
</dbReference>
<dbReference type="AlphaFoldDB" id="A0A7W7RQC7"/>
<dbReference type="InterPro" id="IPR051167">
    <property type="entry name" value="Prolyl_oligopep/macrocyclase"/>
</dbReference>
<evidence type="ECO:0000256" key="3">
    <source>
        <dbReference type="ARBA" id="ARBA00022801"/>
    </source>
</evidence>
<organism evidence="7 8">
    <name type="scientific">Streptosporangium album</name>
    <dbReference type="NCBI Taxonomy" id="47479"/>
    <lineage>
        <taxon>Bacteria</taxon>
        <taxon>Bacillati</taxon>
        <taxon>Actinomycetota</taxon>
        <taxon>Actinomycetes</taxon>
        <taxon>Streptosporangiales</taxon>
        <taxon>Streptosporangiaceae</taxon>
        <taxon>Streptosporangium</taxon>
    </lineage>
</organism>
<comment type="similarity">
    <text evidence="1">Belongs to the peptidase S9A family.</text>
</comment>
<dbReference type="InterPro" id="IPR023302">
    <property type="entry name" value="Pept_S9A_N"/>
</dbReference>
<evidence type="ECO:0000256" key="4">
    <source>
        <dbReference type="ARBA" id="ARBA00022825"/>
    </source>
</evidence>
<gene>
    <name evidence="7" type="ORF">FHR32_000013</name>
</gene>
<protein>
    <submittedName>
        <fullName evidence="7">Prolyl oligopeptidase</fullName>
        <ecNumber evidence="7">3.4.21.26</ecNumber>
    </submittedName>
</protein>
<evidence type="ECO:0000256" key="1">
    <source>
        <dbReference type="ARBA" id="ARBA00005228"/>
    </source>
</evidence>
<keyword evidence="8" id="KW-1185">Reference proteome</keyword>
<dbReference type="PROSITE" id="PS00708">
    <property type="entry name" value="PRO_ENDOPEP_SER"/>
    <property type="match status" value="1"/>
</dbReference>
<dbReference type="Proteomes" id="UP000534286">
    <property type="component" value="Unassembled WGS sequence"/>
</dbReference>
<dbReference type="InterPro" id="IPR002470">
    <property type="entry name" value="Peptidase_S9A"/>
</dbReference>
<evidence type="ECO:0000313" key="7">
    <source>
        <dbReference type="EMBL" id="MBB4935708.1"/>
    </source>
</evidence>
<evidence type="ECO:0000313" key="8">
    <source>
        <dbReference type="Proteomes" id="UP000534286"/>
    </source>
</evidence>